<dbReference type="SUPFAM" id="SSF50998">
    <property type="entry name" value="Quinoprotein alcohol dehydrogenase-like"/>
    <property type="match status" value="1"/>
</dbReference>
<evidence type="ECO:0000313" key="3">
    <source>
        <dbReference type="Proteomes" id="UP000245802"/>
    </source>
</evidence>
<accession>A0A2Z3H4V4</accession>
<dbReference type="OrthoDB" id="4726955at2"/>
<dbReference type="SMART" id="SM00564">
    <property type="entry name" value="PQQ"/>
    <property type="match status" value="4"/>
</dbReference>
<protein>
    <submittedName>
        <fullName evidence="2">Pyrrolo-quinoline quinone</fullName>
    </submittedName>
</protein>
<dbReference type="AlphaFoldDB" id="A0A2Z3H4V4"/>
<dbReference type="PANTHER" id="PTHR34512:SF30">
    <property type="entry name" value="OUTER MEMBRANE PROTEIN ASSEMBLY FACTOR BAMB"/>
    <property type="match status" value="1"/>
</dbReference>
<feature type="domain" description="Pyrrolo-quinoline quinone repeat" evidence="1">
    <location>
        <begin position="73"/>
        <end position="193"/>
    </location>
</feature>
<dbReference type="KEGG" id="gog:C1280_29965"/>
<dbReference type="PANTHER" id="PTHR34512">
    <property type="entry name" value="CELL SURFACE PROTEIN"/>
    <property type="match status" value="1"/>
</dbReference>
<dbReference type="InterPro" id="IPR015943">
    <property type="entry name" value="WD40/YVTN_repeat-like_dom_sf"/>
</dbReference>
<keyword evidence="3" id="KW-1185">Reference proteome</keyword>
<evidence type="ECO:0000313" key="2">
    <source>
        <dbReference type="EMBL" id="AWM40798.1"/>
    </source>
</evidence>
<feature type="domain" description="Pyrrolo-quinoline quinone repeat" evidence="1">
    <location>
        <begin position="218"/>
        <end position="424"/>
    </location>
</feature>
<dbReference type="Pfam" id="PF13360">
    <property type="entry name" value="PQQ_2"/>
    <property type="match status" value="2"/>
</dbReference>
<dbReference type="EMBL" id="CP025958">
    <property type="protein sequence ID" value="AWM40798.1"/>
    <property type="molecule type" value="Genomic_DNA"/>
</dbReference>
<evidence type="ECO:0000259" key="1">
    <source>
        <dbReference type="Pfam" id="PF13360"/>
    </source>
</evidence>
<organism evidence="2 3">
    <name type="scientific">Gemmata obscuriglobus</name>
    <dbReference type="NCBI Taxonomy" id="114"/>
    <lineage>
        <taxon>Bacteria</taxon>
        <taxon>Pseudomonadati</taxon>
        <taxon>Planctomycetota</taxon>
        <taxon>Planctomycetia</taxon>
        <taxon>Gemmatales</taxon>
        <taxon>Gemmataceae</taxon>
        <taxon>Gemmata</taxon>
    </lineage>
</organism>
<dbReference type="InterPro" id="IPR002372">
    <property type="entry name" value="PQQ_rpt_dom"/>
</dbReference>
<sequence>MGPNRDDVWAETGIVKKFPAAGLKPTWTAAIGAGYSGPAVAGGRVYVLDRLLAKGAANPEDPFDTKQKVNSTERVLCLDAKDGKELWKHGYECPYQISYPAGPRCTPTVSGGKVYSLGAMGDLFCLDAATGKVVWSKNFVKDYSAKVPVWGFCGHPLVYKNALICLAGGDKATAIAFDKETGKELWKALEAREPGYCPPTLIHAGGTDQVLIWHAQALNSLDPLTGKVYWKVDLEPMYGMSIMAPRQSGDLLFAGGIGACAVLKLDRDKPGASVVWNEAVDKAGAKAKPRGLYPVNMTPLIEGGTIYGVDQPGMLRAVELGTGKKLWFTHKPVIGKEEEEGFKGSGSGTAFVVKNGDRHVLFSETGDLIIARLSPKGYEELSRTHLLDPTGAAFGRKVLWTHPAFANKSVYIRNDKELVCFSLAE</sequence>
<gene>
    <name evidence="2" type="ORF">C1280_29965</name>
</gene>
<dbReference type="Gene3D" id="2.130.10.10">
    <property type="entry name" value="YVTN repeat-like/Quinoprotein amine dehydrogenase"/>
    <property type="match status" value="2"/>
</dbReference>
<dbReference type="Proteomes" id="UP000245802">
    <property type="component" value="Chromosome"/>
</dbReference>
<dbReference type="InterPro" id="IPR011047">
    <property type="entry name" value="Quinoprotein_ADH-like_sf"/>
</dbReference>
<dbReference type="InterPro" id="IPR018391">
    <property type="entry name" value="PQQ_b-propeller_rpt"/>
</dbReference>
<reference evidence="2 3" key="1">
    <citation type="submission" date="2018-01" db="EMBL/GenBank/DDBJ databases">
        <title>G. obscuriglobus.</title>
        <authorList>
            <person name="Franke J."/>
            <person name="Blomberg W."/>
            <person name="Selmecki A."/>
        </authorList>
    </citation>
    <scope>NUCLEOTIDE SEQUENCE [LARGE SCALE GENOMIC DNA]</scope>
    <source>
        <strain evidence="2 3">DSM 5831</strain>
    </source>
</reference>
<name>A0A2Z3H4V4_9BACT</name>
<proteinExistence type="predicted"/>